<sequence length="956" mass="105385">MTATTKNNSGTKQLSPATKENPIVSHSRNPFITESSNSSPASATSPRINSNHTKEVFRSRGSSSASTASSAAAMRNPFHKVLHHHENNDGAGGGVGAGSGSGNGNGNSGEIDHKFRKKARSFFHIRSTTDLASSQSSIINSRNNSKLRRSASGSISSHKNINHNNENHGSGSGNNSSTTFTKPKEKIVYNPYGLINAGNAAGGPKNPSFYLEDEDSQTKNILPLPIDNPNDYLPDDLKQSNVDLLDLYDFPEKSKENRLGDGASSDVRIVLSKKNKNKKIAFKKFILFKKETPEQFYKRAIHEYIIAKNLAHGYHVVTTYTLLKTPTIGSMNRGWGLTLELCTGGDLFDLIVKKNFKYIPLKEKLCIFKQVAFGLKFMHEHDICHRDLKPENVLLTANGVVKLTDFGISCFGHLEPGNLESGINYCKSRVGSPPYAPPEMMALPTSSGKDNESNATSLQSTSIAKSNNTQLEQVNPFKMDSWGLGMLLLTLVYQHTPFAESSPNDENYRKYQTSLATYLHGNPNFKNPKDGPGPEFQYAREFQNKDAAYMCWRLIDTNQERRYSLADLFKNPFFEKISTCTDELHHLDEEEDEEDLNSTDYSTGNNTRNNSLSSSPMSKNNSRSMLDFSGVSFPQQHQYLHLDKRTSSVSSASSSGSNSTGAPSFNGNPQQVKSMLAVAEEVNAHGHGNVHPNELGSGVVVAGSSGSVHSQNGGNSHNHINNGHGGISVSTSNANGSGTGTGTQSGSGNSVPPTPIPESSASMDRKKSYEHKNAHMSSSGILKDRENNEVEDLPLLPEDEKESLESETIKNSNMDLNEVNNEQEGNEVDGLAKKVLSKLHLNTSCKDKEEEENDKNENITEQEQEQDEEQKGHENQRDYSDASISQHLMREKHQDNERNNFNIINDVADLQNRGFEEKIQGMRTGLVSKHPVIEFEDVKKCCSTFDPRCRHHHLDV</sequence>
<feature type="compositionally biased region" description="Polar residues" evidence="4">
    <location>
        <begin position="598"/>
        <end position="608"/>
    </location>
</feature>
<dbReference type="PROSITE" id="PS50011">
    <property type="entry name" value="PROTEIN_KINASE_DOM"/>
    <property type="match status" value="1"/>
</dbReference>
<evidence type="ECO:0000256" key="1">
    <source>
        <dbReference type="ARBA" id="ARBA00022741"/>
    </source>
</evidence>
<dbReference type="PROSITE" id="PS00107">
    <property type="entry name" value="PROTEIN_KINASE_ATP"/>
    <property type="match status" value="1"/>
</dbReference>
<feature type="region of interest" description="Disordered" evidence="4">
    <location>
        <begin position="1"/>
        <end position="111"/>
    </location>
</feature>
<feature type="compositionally biased region" description="Low complexity" evidence="4">
    <location>
        <begin position="696"/>
        <end position="736"/>
    </location>
</feature>
<dbReference type="InterPro" id="IPR017441">
    <property type="entry name" value="Protein_kinase_ATP_BS"/>
</dbReference>
<feature type="compositionally biased region" description="Low complexity" evidence="4">
    <location>
        <begin position="647"/>
        <end position="664"/>
    </location>
</feature>
<dbReference type="Pfam" id="PF00069">
    <property type="entry name" value="Pkinase"/>
    <property type="match status" value="1"/>
</dbReference>
<feature type="compositionally biased region" description="Basic and acidic residues" evidence="4">
    <location>
        <begin position="763"/>
        <end position="773"/>
    </location>
</feature>
<feature type="compositionally biased region" description="Acidic residues" evidence="4">
    <location>
        <begin position="789"/>
        <end position="802"/>
    </location>
</feature>
<evidence type="ECO:0000259" key="5">
    <source>
        <dbReference type="PROSITE" id="PS50011"/>
    </source>
</evidence>
<feature type="region of interest" description="Disordered" evidence="4">
    <location>
        <begin position="588"/>
        <end position="628"/>
    </location>
</feature>
<feature type="compositionally biased region" description="Low complexity" evidence="4">
    <location>
        <begin position="131"/>
        <end position="177"/>
    </location>
</feature>
<feature type="compositionally biased region" description="Low complexity" evidence="4">
    <location>
        <begin position="62"/>
        <end position="73"/>
    </location>
</feature>
<dbReference type="OrthoDB" id="4062651at2759"/>
<keyword evidence="7" id="KW-1185">Reference proteome</keyword>
<dbReference type="InterPro" id="IPR000719">
    <property type="entry name" value="Prot_kinase_dom"/>
</dbReference>
<feature type="compositionally biased region" description="Basic and acidic residues" evidence="4">
    <location>
        <begin position="869"/>
        <end position="880"/>
    </location>
</feature>
<dbReference type="PANTHER" id="PTHR24348:SF68">
    <property type="entry name" value="SERINE_THREONINE-PROTEIN KINASE ATG1C"/>
    <property type="match status" value="1"/>
</dbReference>
<dbReference type="Gene3D" id="1.10.510.10">
    <property type="entry name" value="Transferase(Phosphotransferase) domain 1"/>
    <property type="match status" value="1"/>
</dbReference>
<proteinExistence type="predicted"/>
<dbReference type="SMART" id="SM00220">
    <property type="entry name" value="S_TKc"/>
    <property type="match status" value="1"/>
</dbReference>
<dbReference type="InterPro" id="IPR008271">
    <property type="entry name" value="Ser/Thr_kinase_AS"/>
</dbReference>
<dbReference type="GO" id="GO:0004674">
    <property type="term" value="F:protein serine/threonine kinase activity"/>
    <property type="evidence" value="ECO:0007669"/>
    <property type="project" value="InterPro"/>
</dbReference>
<feature type="compositionally biased region" description="Acidic residues" evidence="4">
    <location>
        <begin position="849"/>
        <end position="868"/>
    </location>
</feature>
<evidence type="ECO:0000313" key="7">
    <source>
        <dbReference type="Proteomes" id="UP000094236"/>
    </source>
</evidence>
<dbReference type="InterPro" id="IPR045269">
    <property type="entry name" value="Atg1-like"/>
</dbReference>
<feature type="region of interest" description="Disordered" evidence="4">
    <location>
        <begin position="130"/>
        <end position="181"/>
    </location>
</feature>
<evidence type="ECO:0000256" key="2">
    <source>
        <dbReference type="ARBA" id="ARBA00022840"/>
    </source>
</evidence>
<reference evidence="7" key="1">
    <citation type="submission" date="2016-05" db="EMBL/GenBank/DDBJ databases">
        <title>Comparative genomics of biotechnologically important yeasts.</title>
        <authorList>
            <consortium name="DOE Joint Genome Institute"/>
            <person name="Riley R."/>
            <person name="Haridas S."/>
            <person name="Wolfe K.H."/>
            <person name="Lopes M.R."/>
            <person name="Hittinger C.T."/>
            <person name="Goker M."/>
            <person name="Salamov A."/>
            <person name="Wisecaver J."/>
            <person name="Long T.M."/>
            <person name="Aerts A.L."/>
            <person name="Barry K."/>
            <person name="Choi C."/>
            <person name="Clum A."/>
            <person name="Coughlan A.Y."/>
            <person name="Deshpande S."/>
            <person name="Douglass A.P."/>
            <person name="Hanson S.J."/>
            <person name="Klenk H.-P."/>
            <person name="Labutti K."/>
            <person name="Lapidus A."/>
            <person name="Lindquist E."/>
            <person name="Lipzen A."/>
            <person name="Meier-Kolthoff J.P."/>
            <person name="Ohm R.A."/>
            <person name="Otillar R.P."/>
            <person name="Pangilinan J."/>
            <person name="Peng Y."/>
            <person name="Rokas A."/>
            <person name="Rosa C.A."/>
            <person name="Scheuner C."/>
            <person name="Sibirny A.A."/>
            <person name="Slot J.C."/>
            <person name="Stielow J.B."/>
            <person name="Sun H."/>
            <person name="Kurtzman C.P."/>
            <person name="Blackwell M."/>
            <person name="Grigoriev I.V."/>
            <person name="Jeffries T.W."/>
        </authorList>
    </citation>
    <scope>NUCLEOTIDE SEQUENCE [LARGE SCALE GENOMIC DNA]</scope>
    <source>
        <strain evidence="7">NRRL Y-2460</strain>
    </source>
</reference>
<feature type="compositionally biased region" description="Polar residues" evidence="4">
    <location>
        <begin position="1"/>
        <end position="34"/>
    </location>
</feature>
<evidence type="ECO:0000313" key="6">
    <source>
        <dbReference type="EMBL" id="ODV97188.1"/>
    </source>
</evidence>
<feature type="region of interest" description="Disordered" evidence="4">
    <location>
        <begin position="686"/>
        <end position="823"/>
    </location>
</feature>
<feature type="region of interest" description="Disordered" evidence="4">
    <location>
        <begin position="444"/>
        <end position="467"/>
    </location>
</feature>
<dbReference type="PROSITE" id="PS00108">
    <property type="entry name" value="PROTEIN_KINASE_ST"/>
    <property type="match status" value="1"/>
</dbReference>
<dbReference type="GO" id="GO:0005737">
    <property type="term" value="C:cytoplasm"/>
    <property type="evidence" value="ECO:0007669"/>
    <property type="project" value="TreeGrafter"/>
</dbReference>
<name>A0A1E4TZU0_PACTA</name>
<feature type="compositionally biased region" description="Gly residues" evidence="4">
    <location>
        <begin position="90"/>
        <end position="107"/>
    </location>
</feature>
<feature type="binding site" evidence="3">
    <location>
        <position position="283"/>
    </location>
    <ligand>
        <name>ATP</name>
        <dbReference type="ChEBI" id="CHEBI:30616"/>
    </ligand>
</feature>
<keyword evidence="2 3" id="KW-0067">ATP-binding</keyword>
<dbReference type="AlphaFoldDB" id="A0A1E4TZU0"/>
<evidence type="ECO:0000256" key="4">
    <source>
        <dbReference type="SAM" id="MobiDB-lite"/>
    </source>
</evidence>
<feature type="region of interest" description="Disordered" evidence="4">
    <location>
        <begin position="643"/>
        <end position="669"/>
    </location>
</feature>
<gene>
    <name evidence="6" type="ORF">PACTADRAFT_48937</name>
</gene>
<dbReference type="InterPro" id="IPR011009">
    <property type="entry name" value="Kinase-like_dom_sf"/>
</dbReference>
<dbReference type="STRING" id="669874.A0A1E4TZU0"/>
<dbReference type="Proteomes" id="UP000094236">
    <property type="component" value="Unassembled WGS sequence"/>
</dbReference>
<protein>
    <recommendedName>
        <fullName evidence="5">Protein kinase domain-containing protein</fullName>
    </recommendedName>
</protein>
<organism evidence="6 7">
    <name type="scientific">Pachysolen tannophilus NRRL Y-2460</name>
    <dbReference type="NCBI Taxonomy" id="669874"/>
    <lineage>
        <taxon>Eukaryota</taxon>
        <taxon>Fungi</taxon>
        <taxon>Dikarya</taxon>
        <taxon>Ascomycota</taxon>
        <taxon>Saccharomycotina</taxon>
        <taxon>Pichiomycetes</taxon>
        <taxon>Pachysolenaceae</taxon>
        <taxon>Pachysolen</taxon>
    </lineage>
</organism>
<dbReference type="GO" id="GO:0030447">
    <property type="term" value="P:filamentous growth"/>
    <property type="evidence" value="ECO:0007669"/>
    <property type="project" value="UniProtKB-ARBA"/>
</dbReference>
<keyword evidence="1 3" id="KW-0547">Nucleotide-binding</keyword>
<feature type="compositionally biased region" description="Low complexity" evidence="4">
    <location>
        <begin position="609"/>
        <end position="624"/>
    </location>
</feature>
<feature type="domain" description="Protein kinase" evidence="5">
    <location>
        <begin position="253"/>
        <end position="574"/>
    </location>
</feature>
<dbReference type="EMBL" id="KV454012">
    <property type="protein sequence ID" value="ODV97188.1"/>
    <property type="molecule type" value="Genomic_DNA"/>
</dbReference>
<dbReference type="SUPFAM" id="SSF56112">
    <property type="entry name" value="Protein kinase-like (PK-like)"/>
    <property type="match status" value="1"/>
</dbReference>
<feature type="region of interest" description="Disordered" evidence="4">
    <location>
        <begin position="843"/>
        <end position="880"/>
    </location>
</feature>
<dbReference type="GO" id="GO:0005524">
    <property type="term" value="F:ATP binding"/>
    <property type="evidence" value="ECO:0007669"/>
    <property type="project" value="UniProtKB-UniRule"/>
</dbReference>
<dbReference type="GO" id="GO:0010506">
    <property type="term" value="P:regulation of autophagy"/>
    <property type="evidence" value="ECO:0007669"/>
    <property type="project" value="InterPro"/>
</dbReference>
<feature type="compositionally biased region" description="Low complexity" evidence="4">
    <location>
        <begin position="35"/>
        <end position="46"/>
    </location>
</feature>
<dbReference type="Gene3D" id="3.30.200.20">
    <property type="entry name" value="Phosphorylase Kinase, domain 1"/>
    <property type="match status" value="1"/>
</dbReference>
<dbReference type="PANTHER" id="PTHR24348">
    <property type="entry name" value="SERINE/THREONINE-PROTEIN KINASE UNC-51-RELATED"/>
    <property type="match status" value="1"/>
</dbReference>
<accession>A0A1E4TZU0</accession>
<evidence type="ECO:0000256" key="3">
    <source>
        <dbReference type="PROSITE-ProRule" id="PRU10141"/>
    </source>
</evidence>